<dbReference type="Gene3D" id="3.40.710.10">
    <property type="entry name" value="DD-peptidase/beta-lactamase superfamily"/>
    <property type="match status" value="1"/>
</dbReference>
<keyword evidence="3" id="KW-1185">Reference proteome</keyword>
<gene>
    <name evidence="2" type="ORF">BHE16_10230</name>
</gene>
<dbReference type="Proteomes" id="UP000183530">
    <property type="component" value="Chromosome"/>
</dbReference>
<dbReference type="KEGG" id="nae:BHE16_10230"/>
<evidence type="ECO:0000313" key="2">
    <source>
        <dbReference type="EMBL" id="APF41305.1"/>
    </source>
</evidence>
<accession>A0A1L2ZPF5</accession>
<dbReference type="SUPFAM" id="SSF56601">
    <property type="entry name" value="beta-lactamase/transpeptidase-like"/>
    <property type="match status" value="1"/>
</dbReference>
<proteinExistence type="predicted"/>
<dbReference type="PANTHER" id="PTHR43319:SF3">
    <property type="entry name" value="BETA-LACTAMASE-RELATED DOMAIN-CONTAINING PROTEIN"/>
    <property type="match status" value="1"/>
</dbReference>
<dbReference type="PANTHER" id="PTHR43319">
    <property type="entry name" value="BETA-LACTAMASE-RELATED"/>
    <property type="match status" value="1"/>
</dbReference>
<organism evidence="2 3">
    <name type="scientific">Neomicrococcus aestuarii</name>
    <dbReference type="NCBI Taxonomy" id="556325"/>
    <lineage>
        <taxon>Bacteria</taxon>
        <taxon>Bacillati</taxon>
        <taxon>Actinomycetota</taxon>
        <taxon>Actinomycetes</taxon>
        <taxon>Micrococcales</taxon>
        <taxon>Micrococcaceae</taxon>
        <taxon>Neomicrococcus</taxon>
    </lineage>
</organism>
<dbReference type="AlphaFoldDB" id="A0A1L2ZPF5"/>
<dbReference type="STRING" id="556325.BHE16_10230"/>
<dbReference type="InterPro" id="IPR001466">
    <property type="entry name" value="Beta-lactam-related"/>
</dbReference>
<dbReference type="RefSeq" id="WP_071894773.1">
    <property type="nucleotide sequence ID" value="NZ_CP018135.1"/>
</dbReference>
<name>A0A1L2ZPF5_9MICC</name>
<evidence type="ECO:0000313" key="3">
    <source>
        <dbReference type="Proteomes" id="UP000183530"/>
    </source>
</evidence>
<dbReference type="OrthoDB" id="3422781at2"/>
<protein>
    <recommendedName>
        <fullName evidence="1">Beta-lactamase-related domain-containing protein</fullName>
    </recommendedName>
</protein>
<dbReference type="EMBL" id="CP018135">
    <property type="protein sequence ID" value="APF41305.1"/>
    <property type="molecule type" value="Genomic_DNA"/>
</dbReference>
<dbReference type="InterPro" id="IPR012338">
    <property type="entry name" value="Beta-lactam/transpept-like"/>
</dbReference>
<reference evidence="2 3" key="1">
    <citation type="submission" date="2016-11" db="EMBL/GenBank/DDBJ databases">
        <title>Genome sequencing of Zhihengliuella aestuarii B18 antagonistic to Plasmodiophora brassicae.</title>
        <authorList>
            <person name="Luo Y."/>
        </authorList>
    </citation>
    <scope>NUCLEOTIDE SEQUENCE [LARGE SCALE GENOMIC DNA]</scope>
    <source>
        <strain evidence="2 3">B18</strain>
    </source>
</reference>
<sequence length="388" mass="41668">MTVASAFEPLEDLLQGFAEATPGYSGQLCVMLHGNVIVDVSVGDLTTDQLTGVYSCSKGAAAAVIGMLFQSGDLDLEAPVAKYWPEFAAEGKERLTVQELLSHRAGLMGIDGGVPMGEYLDSENLAQRLAALPRMWKGNTLFAYHALTVGVFAEELVRRIAGVSLQHLYEQEIRSVHGLDFYLGLPESQEERFAPVRPPLDGWPESFVDPFGFQGVGLNSATGFLDDNGQQSFDFFTVPNLRIIREKAPASVGGVANARGLAGFYATLGKTLNAETLQEITTLTVAGTDISSGESGAFATLFTKPRPEDNFGSWRAFGHAGFNGARGYSDPLYGLAVGYVPLHAELSGEGTRSDRIFKLARQLVLNYAATGQPELRTNEPSSSTPKDS</sequence>
<dbReference type="InterPro" id="IPR052907">
    <property type="entry name" value="Beta-lactamase/esterase"/>
</dbReference>
<feature type="domain" description="Beta-lactamase-related" evidence="1">
    <location>
        <begin position="15"/>
        <end position="340"/>
    </location>
</feature>
<evidence type="ECO:0000259" key="1">
    <source>
        <dbReference type="Pfam" id="PF00144"/>
    </source>
</evidence>
<dbReference type="Pfam" id="PF00144">
    <property type="entry name" value="Beta-lactamase"/>
    <property type="match status" value="1"/>
</dbReference>